<gene>
    <name evidence="1" type="ORF">LTR36_007450</name>
</gene>
<sequence>MAGILHYTRLAFAELPFTEATALCLFQYLYPTPAVQNFCAMEGARKELQHFSLDLLPEWKQHAWRRISADAKHRGAFADDDYDGECLRPCVAAHRQLYKWLAALEDPSTFDTLLPLWEHVREGERRLLFVEREDWVHVMGWGTAKSVCCKPVTIRRPGRGGLVVLGKKPENEVGDDWAVIATQEIPESEQLTTESVNGGVKRSWWGLRRM</sequence>
<name>A0AAV9JAC4_9PEZI</name>
<dbReference type="EMBL" id="JAVFHQ010000049">
    <property type="protein sequence ID" value="KAK4541741.1"/>
    <property type="molecule type" value="Genomic_DNA"/>
</dbReference>
<evidence type="ECO:0000313" key="1">
    <source>
        <dbReference type="EMBL" id="KAK4541741.1"/>
    </source>
</evidence>
<comment type="caution">
    <text evidence="1">The sequence shown here is derived from an EMBL/GenBank/DDBJ whole genome shotgun (WGS) entry which is preliminary data.</text>
</comment>
<reference evidence="1 2" key="1">
    <citation type="submission" date="2021-11" db="EMBL/GenBank/DDBJ databases">
        <title>Black yeast isolated from Biological Soil Crust.</title>
        <authorList>
            <person name="Kurbessoian T."/>
        </authorList>
    </citation>
    <scope>NUCLEOTIDE SEQUENCE [LARGE SCALE GENOMIC DNA]</scope>
    <source>
        <strain evidence="1 2">CCFEE 5522</strain>
    </source>
</reference>
<proteinExistence type="predicted"/>
<dbReference type="Proteomes" id="UP001324427">
    <property type="component" value="Unassembled WGS sequence"/>
</dbReference>
<keyword evidence="2" id="KW-1185">Reference proteome</keyword>
<dbReference type="AlphaFoldDB" id="A0AAV9JAC4"/>
<organism evidence="1 2">
    <name type="scientific">Oleoguttula mirabilis</name>
    <dbReference type="NCBI Taxonomy" id="1507867"/>
    <lineage>
        <taxon>Eukaryota</taxon>
        <taxon>Fungi</taxon>
        <taxon>Dikarya</taxon>
        <taxon>Ascomycota</taxon>
        <taxon>Pezizomycotina</taxon>
        <taxon>Dothideomycetes</taxon>
        <taxon>Dothideomycetidae</taxon>
        <taxon>Mycosphaerellales</taxon>
        <taxon>Teratosphaeriaceae</taxon>
        <taxon>Oleoguttula</taxon>
    </lineage>
</organism>
<evidence type="ECO:0000313" key="2">
    <source>
        <dbReference type="Proteomes" id="UP001324427"/>
    </source>
</evidence>
<accession>A0AAV9JAC4</accession>
<protein>
    <submittedName>
        <fullName evidence="1">Uncharacterized protein</fullName>
    </submittedName>
</protein>